<dbReference type="EMBL" id="WVTA01000005">
    <property type="protein sequence ID" value="KAK3210032.1"/>
    <property type="molecule type" value="Genomic_DNA"/>
</dbReference>
<comment type="caution">
    <text evidence="4">The sequence shown here is derived from an EMBL/GenBank/DDBJ whole genome shotgun (WGS) entry which is preliminary data.</text>
</comment>
<evidence type="ECO:0000313" key="4">
    <source>
        <dbReference type="EMBL" id="KAK3210032.1"/>
    </source>
</evidence>
<protein>
    <submittedName>
        <fullName evidence="4">Uncharacterized protein</fullName>
    </submittedName>
</protein>
<dbReference type="Proteomes" id="UP001280581">
    <property type="component" value="Unassembled WGS sequence"/>
</dbReference>
<organism evidence="4 5">
    <name type="scientific">Pseudopithomyces chartarum</name>
    <dbReference type="NCBI Taxonomy" id="1892770"/>
    <lineage>
        <taxon>Eukaryota</taxon>
        <taxon>Fungi</taxon>
        <taxon>Dikarya</taxon>
        <taxon>Ascomycota</taxon>
        <taxon>Pezizomycotina</taxon>
        <taxon>Dothideomycetes</taxon>
        <taxon>Pleosporomycetidae</taxon>
        <taxon>Pleosporales</taxon>
        <taxon>Massarineae</taxon>
        <taxon>Didymosphaeriaceae</taxon>
        <taxon>Pseudopithomyces</taxon>
    </lineage>
</organism>
<keyword evidence="2" id="KW-0472">Membrane</keyword>
<feature type="region of interest" description="Disordered" evidence="1">
    <location>
        <begin position="274"/>
        <end position="297"/>
    </location>
</feature>
<accession>A0AAN6LYU4</accession>
<evidence type="ECO:0000256" key="3">
    <source>
        <dbReference type="SAM" id="SignalP"/>
    </source>
</evidence>
<proteinExistence type="predicted"/>
<sequence>MWKHAVTCAVLAWGEASRAAIFALPEPTLVAPAVDGWSPAPTQAPNLGFIELFKREEPWVAFQQKGTCGFFEGVSSTISISSTLALYANNQAASAFTCRQSSYVCATNTYFGNHGCCDPYQPASSCTLATTCMPKSLLSKSCDSSCSKNDFITKCTASANPECYEFQFVYALGARTTTMKEYGCTDTATTGTVPLVPDGLTSSDTSTSSSSASSISSDTPTPSETPQQVTKGGGNPNNTPAIIGGVIGGLALVSALVFAIVFLLLRDRRRKREAQLNQQPQQHQDWAGPPPTPGMAEVQYNPDGFVGCNAYGEEPRSTVTDDDPQKNWMAWSRVNRDKKVPQDRITSCGDGLHGAVETEGRMVHEAPT</sequence>
<feature type="region of interest" description="Disordered" evidence="1">
    <location>
        <begin position="195"/>
        <end position="236"/>
    </location>
</feature>
<feature type="compositionally biased region" description="Low complexity" evidence="1">
    <location>
        <begin position="201"/>
        <end position="222"/>
    </location>
</feature>
<keyword evidence="2" id="KW-1133">Transmembrane helix</keyword>
<keyword evidence="2" id="KW-0812">Transmembrane</keyword>
<feature type="transmembrane region" description="Helical" evidence="2">
    <location>
        <begin position="241"/>
        <end position="265"/>
    </location>
</feature>
<evidence type="ECO:0000256" key="2">
    <source>
        <dbReference type="SAM" id="Phobius"/>
    </source>
</evidence>
<feature type="compositionally biased region" description="Polar residues" evidence="1">
    <location>
        <begin position="224"/>
        <end position="236"/>
    </location>
</feature>
<name>A0AAN6LYU4_9PLEO</name>
<reference evidence="4 5" key="1">
    <citation type="submission" date="2021-02" db="EMBL/GenBank/DDBJ databases">
        <title>Genome assembly of Pseudopithomyces chartarum.</title>
        <authorList>
            <person name="Jauregui R."/>
            <person name="Singh J."/>
            <person name="Voisey C."/>
        </authorList>
    </citation>
    <scope>NUCLEOTIDE SEQUENCE [LARGE SCALE GENOMIC DNA]</scope>
    <source>
        <strain evidence="4 5">AGR01</strain>
    </source>
</reference>
<feature type="signal peptide" evidence="3">
    <location>
        <begin position="1"/>
        <end position="19"/>
    </location>
</feature>
<keyword evidence="3" id="KW-0732">Signal</keyword>
<gene>
    <name evidence="4" type="ORF">GRF29_44g1419276</name>
</gene>
<feature type="chain" id="PRO_5043003237" evidence="3">
    <location>
        <begin position="20"/>
        <end position="368"/>
    </location>
</feature>
<feature type="compositionally biased region" description="Polar residues" evidence="1">
    <location>
        <begin position="275"/>
        <end position="284"/>
    </location>
</feature>
<dbReference type="AlphaFoldDB" id="A0AAN6LYU4"/>
<evidence type="ECO:0000313" key="5">
    <source>
        <dbReference type="Proteomes" id="UP001280581"/>
    </source>
</evidence>
<evidence type="ECO:0000256" key="1">
    <source>
        <dbReference type="SAM" id="MobiDB-lite"/>
    </source>
</evidence>
<keyword evidence="5" id="KW-1185">Reference proteome</keyword>